<dbReference type="PROSITE" id="PS00600">
    <property type="entry name" value="AA_TRANSFER_CLASS_3"/>
    <property type="match status" value="1"/>
</dbReference>
<feature type="binding site" evidence="4">
    <location>
        <position position="138"/>
    </location>
    <ligand>
        <name>pyridoxal 5'-phosphate</name>
        <dbReference type="ChEBI" id="CHEBI:597326"/>
    </ligand>
</feature>
<dbReference type="CDD" id="cd00610">
    <property type="entry name" value="OAT_like"/>
    <property type="match status" value="1"/>
</dbReference>
<keyword evidence="2 4" id="KW-0808">Transferase</keyword>
<dbReference type="NCBIfam" id="NF002325">
    <property type="entry name" value="PRK01278.1"/>
    <property type="match status" value="1"/>
</dbReference>
<dbReference type="Proteomes" id="UP001595579">
    <property type="component" value="Unassembled WGS sequence"/>
</dbReference>
<comment type="caution">
    <text evidence="4">Lacks conserved residue(s) required for the propagation of feature annotation.</text>
</comment>
<evidence type="ECO:0000256" key="3">
    <source>
        <dbReference type="ARBA" id="ARBA00022898"/>
    </source>
</evidence>
<dbReference type="InterPro" id="IPR005814">
    <property type="entry name" value="Aminotrans_3"/>
</dbReference>
<protein>
    <recommendedName>
        <fullName evidence="4">Acetylornithine aminotransferase</fullName>
        <shortName evidence="4">ACOAT</shortName>
        <ecNumber evidence="4">2.6.1.11</ecNumber>
    </recommendedName>
</protein>
<comment type="subcellular location">
    <subcellularLocation>
        <location evidence="4">Cytoplasm</location>
    </subcellularLocation>
</comment>
<dbReference type="GO" id="GO:0008483">
    <property type="term" value="F:transaminase activity"/>
    <property type="evidence" value="ECO:0007669"/>
    <property type="project" value="UniProtKB-KW"/>
</dbReference>
<dbReference type="NCBIfam" id="NF009047">
    <property type="entry name" value="PRK12381.1"/>
    <property type="match status" value="1"/>
</dbReference>
<dbReference type="PANTHER" id="PTHR11986:SF113">
    <property type="entry name" value="SUCCINYLORNITHINE TRANSAMINASE"/>
    <property type="match status" value="1"/>
</dbReference>
<comment type="similarity">
    <text evidence="4">Belongs to the class-III pyridoxal-phosphate-dependent aminotransferase family. ArgD subfamily.</text>
</comment>
<evidence type="ECO:0000256" key="2">
    <source>
        <dbReference type="ARBA" id="ARBA00022679"/>
    </source>
</evidence>
<dbReference type="InterPro" id="IPR015422">
    <property type="entry name" value="PyrdxlP-dep_Trfase_small"/>
</dbReference>
<dbReference type="PIRSF" id="PIRSF000521">
    <property type="entry name" value="Transaminase_4ab_Lys_Orn"/>
    <property type="match status" value="1"/>
</dbReference>
<keyword evidence="4" id="KW-0028">Amino-acid biosynthesis</keyword>
<dbReference type="InterPro" id="IPR050103">
    <property type="entry name" value="Class-III_PLP-dep_AT"/>
</dbReference>
<keyword evidence="4" id="KW-0963">Cytoplasm</keyword>
<feature type="modified residue" description="N6-(pyridoxal phosphate)lysine" evidence="4">
    <location>
        <position position="252"/>
    </location>
</feature>
<dbReference type="PANTHER" id="PTHR11986">
    <property type="entry name" value="AMINOTRANSFERASE CLASS III"/>
    <property type="match status" value="1"/>
</dbReference>
<dbReference type="NCBIfam" id="NF003468">
    <property type="entry name" value="PRK05093.1"/>
    <property type="match status" value="1"/>
</dbReference>
<dbReference type="Pfam" id="PF00202">
    <property type="entry name" value="Aminotran_3"/>
    <property type="match status" value="1"/>
</dbReference>
<keyword evidence="6" id="KW-1185">Reference proteome</keyword>
<evidence type="ECO:0000313" key="5">
    <source>
        <dbReference type="EMBL" id="MFC3282872.1"/>
    </source>
</evidence>
<name>A0ABV7LK23_9GAMM</name>
<dbReference type="InterPro" id="IPR015421">
    <property type="entry name" value="PyrdxlP-dep_Trfase_major"/>
</dbReference>
<dbReference type="InterPro" id="IPR049704">
    <property type="entry name" value="Aminotrans_3_PPA_site"/>
</dbReference>
<keyword evidence="1 4" id="KW-0032">Aminotransferase</keyword>
<dbReference type="Gene3D" id="3.90.1150.10">
    <property type="entry name" value="Aspartate Aminotransferase, domain 1"/>
    <property type="match status" value="1"/>
</dbReference>
<sequence>MTHTPIRSDFDQYMTPNYAPQKVIPVRGEGSRLWDQEGREYIDFAGGIAVNALGHCHPVLVDALKEQADKLWHLSNVYTNEPALRLAKSLVERTFADKVFMCSSGGEANEAALKLARRYAHDHHGEHKDKIISFRQSFHGRTFFTVSVGGQPKYSQGFGPVPGGILHAEFNDLDSVRELVGDDTCAIMVEPMQGEGGIVPATPEFLEGLRELCDKHQALLIFDEVQTGVGRSGKLYAYMHYGVTPDILTSAKSLGGGFPVGAMLTTDRVAPSLAIGTHGSTYGGNALASAVALAAVTHIDTPEVLEGVQKRHELFREHLEAINRKHGVFQEIRGMGLLIGAQMSPAYEGRAKDILPLAIAEGLMALIAGPNVLRMAPSLVIPEADIHEGMARLERAIDKLVAQA</sequence>
<accession>A0ABV7LK23</accession>
<feature type="binding site" evidence="4">
    <location>
        <position position="141"/>
    </location>
    <ligand>
        <name>N(2)-acetyl-L-ornithine</name>
        <dbReference type="ChEBI" id="CHEBI:57805"/>
    </ligand>
</feature>
<keyword evidence="4" id="KW-0055">Arginine biosynthesis</keyword>
<dbReference type="NCBIfam" id="TIGR00707">
    <property type="entry name" value="argD"/>
    <property type="match status" value="1"/>
</dbReference>
<dbReference type="HAMAP" id="MF_01107">
    <property type="entry name" value="ArgD_aminotrans_3"/>
    <property type="match status" value="1"/>
</dbReference>
<comment type="pathway">
    <text evidence="4">Amino-acid biosynthesis; L-arginine biosynthesis; N(2)-acetyl-L-ornithine from L-glutamate: step 4/4.</text>
</comment>
<comment type="cofactor">
    <cofactor evidence="4">
        <name>pyridoxal 5'-phosphate</name>
        <dbReference type="ChEBI" id="CHEBI:597326"/>
    </cofactor>
    <text evidence="4">Binds 1 pyridoxal phosphate per subunit.</text>
</comment>
<keyword evidence="3 4" id="KW-0663">Pyridoxal phosphate</keyword>
<dbReference type="RefSeq" id="WP_386771943.1">
    <property type="nucleotide sequence ID" value="NZ_JBHRUG010000009.1"/>
</dbReference>
<dbReference type="EMBL" id="JBHRUG010000009">
    <property type="protein sequence ID" value="MFC3282872.1"/>
    <property type="molecule type" value="Genomic_DNA"/>
</dbReference>
<organism evidence="5 6">
    <name type="scientific">Litchfieldella rifensis</name>
    <dbReference type="NCBI Taxonomy" id="762643"/>
    <lineage>
        <taxon>Bacteria</taxon>
        <taxon>Pseudomonadati</taxon>
        <taxon>Pseudomonadota</taxon>
        <taxon>Gammaproteobacteria</taxon>
        <taxon>Oceanospirillales</taxon>
        <taxon>Halomonadaceae</taxon>
        <taxon>Litchfieldella</taxon>
    </lineage>
</organism>
<feature type="binding site" evidence="4">
    <location>
        <begin position="223"/>
        <end position="226"/>
    </location>
    <ligand>
        <name>pyridoxal 5'-phosphate</name>
        <dbReference type="ChEBI" id="CHEBI:597326"/>
    </ligand>
</feature>
<dbReference type="SUPFAM" id="SSF53383">
    <property type="entry name" value="PLP-dependent transferases"/>
    <property type="match status" value="1"/>
</dbReference>
<dbReference type="InterPro" id="IPR017652">
    <property type="entry name" value="Ac/SucOrn_transaminase_bac"/>
</dbReference>
<evidence type="ECO:0000313" key="6">
    <source>
        <dbReference type="Proteomes" id="UP001595579"/>
    </source>
</evidence>
<feature type="binding site" evidence="4">
    <location>
        <position position="281"/>
    </location>
    <ligand>
        <name>pyridoxal 5'-phosphate</name>
        <dbReference type="ChEBI" id="CHEBI:597326"/>
    </ligand>
</feature>
<dbReference type="NCBIfam" id="TIGR03246">
    <property type="entry name" value="arg_catab_astC"/>
    <property type="match status" value="1"/>
</dbReference>
<feature type="binding site" evidence="4">
    <location>
        <position position="280"/>
    </location>
    <ligand>
        <name>N(2)-acetyl-L-ornithine</name>
        <dbReference type="ChEBI" id="CHEBI:57805"/>
    </ligand>
</feature>
<evidence type="ECO:0000256" key="1">
    <source>
        <dbReference type="ARBA" id="ARBA00022576"/>
    </source>
</evidence>
<dbReference type="InterPro" id="IPR015424">
    <property type="entry name" value="PyrdxlP-dep_Trfase"/>
</dbReference>
<dbReference type="EC" id="2.6.1.11" evidence="4"/>
<comment type="catalytic activity">
    <reaction evidence="4">
        <text>N(2)-acetyl-L-ornithine + 2-oxoglutarate = N-acetyl-L-glutamate 5-semialdehyde + L-glutamate</text>
        <dbReference type="Rhea" id="RHEA:18049"/>
        <dbReference type="ChEBI" id="CHEBI:16810"/>
        <dbReference type="ChEBI" id="CHEBI:29123"/>
        <dbReference type="ChEBI" id="CHEBI:29985"/>
        <dbReference type="ChEBI" id="CHEBI:57805"/>
        <dbReference type="EC" id="2.6.1.11"/>
    </reaction>
</comment>
<evidence type="ECO:0000256" key="4">
    <source>
        <dbReference type="HAMAP-Rule" id="MF_01107"/>
    </source>
</evidence>
<proteinExistence type="inferred from homology"/>
<dbReference type="Gene3D" id="3.40.640.10">
    <property type="entry name" value="Type I PLP-dependent aspartate aminotransferase-like (Major domain)"/>
    <property type="match status" value="1"/>
</dbReference>
<comment type="subunit">
    <text evidence="4">Homodimer.</text>
</comment>
<dbReference type="InterPro" id="IPR004636">
    <property type="entry name" value="AcOrn/SuccOrn_fam"/>
</dbReference>
<comment type="caution">
    <text evidence="5">The sequence shown here is derived from an EMBL/GenBank/DDBJ whole genome shotgun (WGS) entry which is preliminary data.</text>
</comment>
<reference evidence="6" key="1">
    <citation type="journal article" date="2019" name="Int. J. Syst. Evol. Microbiol.">
        <title>The Global Catalogue of Microorganisms (GCM) 10K type strain sequencing project: providing services to taxonomists for standard genome sequencing and annotation.</title>
        <authorList>
            <consortium name="The Broad Institute Genomics Platform"/>
            <consortium name="The Broad Institute Genome Sequencing Center for Infectious Disease"/>
            <person name="Wu L."/>
            <person name="Ma J."/>
        </authorList>
    </citation>
    <scope>NUCLEOTIDE SEQUENCE [LARGE SCALE GENOMIC DNA]</scope>
    <source>
        <strain evidence="6">CECT 7698</strain>
    </source>
</reference>
<comment type="miscellaneous">
    <text evidence="4">May also have succinyldiaminopimelate aminotransferase activity, thus carrying out the corresponding step in lysine biosynthesis.</text>
</comment>
<gene>
    <name evidence="4" type="primary">argD</name>
    <name evidence="5" type="ORF">ACFOEV_04525</name>
</gene>